<dbReference type="InterPro" id="IPR036097">
    <property type="entry name" value="HisK_dim/P_sf"/>
</dbReference>
<evidence type="ECO:0000256" key="7">
    <source>
        <dbReference type="ARBA" id="ARBA00022777"/>
    </source>
</evidence>
<dbReference type="SMART" id="SM00387">
    <property type="entry name" value="HATPase_c"/>
    <property type="match status" value="1"/>
</dbReference>
<accession>A0A419SA17</accession>
<feature type="transmembrane region" description="Helical" evidence="11">
    <location>
        <begin position="931"/>
        <end position="951"/>
    </location>
</feature>
<comment type="subcellular location">
    <subcellularLocation>
        <location evidence="2">Membrane</location>
    </subcellularLocation>
</comment>
<dbReference type="InterPro" id="IPR005467">
    <property type="entry name" value="His_kinase_dom"/>
</dbReference>
<dbReference type="EMBL" id="MBTA01000003">
    <property type="protein sequence ID" value="RKD19070.1"/>
    <property type="molecule type" value="Genomic_DNA"/>
</dbReference>
<dbReference type="Gene3D" id="1.10.287.130">
    <property type="match status" value="1"/>
</dbReference>
<dbReference type="PROSITE" id="PS50109">
    <property type="entry name" value="HIS_KIN"/>
    <property type="match status" value="1"/>
</dbReference>
<evidence type="ECO:0000256" key="1">
    <source>
        <dbReference type="ARBA" id="ARBA00000085"/>
    </source>
</evidence>
<dbReference type="RefSeq" id="WP_120180718.1">
    <property type="nucleotide sequence ID" value="NZ_MBTA01000003.1"/>
</dbReference>
<dbReference type="InterPro" id="IPR003660">
    <property type="entry name" value="HAMP_dom"/>
</dbReference>
<dbReference type="Pfam" id="PF00672">
    <property type="entry name" value="HAMP"/>
    <property type="match status" value="1"/>
</dbReference>
<dbReference type="InterPro" id="IPR003661">
    <property type="entry name" value="HisK_dim/P_dom"/>
</dbReference>
<feature type="coiled-coil region" evidence="10">
    <location>
        <begin position="989"/>
        <end position="1016"/>
    </location>
</feature>
<keyword evidence="11" id="KW-0812">Transmembrane</keyword>
<dbReference type="Proteomes" id="UP000283433">
    <property type="component" value="Unassembled WGS sequence"/>
</dbReference>
<evidence type="ECO:0000256" key="10">
    <source>
        <dbReference type="SAM" id="Coils"/>
    </source>
</evidence>
<keyword evidence="5" id="KW-0808">Transferase</keyword>
<dbReference type="GO" id="GO:0005524">
    <property type="term" value="F:ATP binding"/>
    <property type="evidence" value="ECO:0007669"/>
    <property type="project" value="UniProtKB-KW"/>
</dbReference>
<dbReference type="InterPro" id="IPR036890">
    <property type="entry name" value="HATPase_C_sf"/>
</dbReference>
<evidence type="ECO:0000259" key="12">
    <source>
        <dbReference type="PROSITE" id="PS50109"/>
    </source>
</evidence>
<keyword evidence="7 14" id="KW-0418">Kinase</keyword>
<feature type="transmembrane region" description="Helical" evidence="11">
    <location>
        <begin position="239"/>
        <end position="261"/>
    </location>
</feature>
<dbReference type="OrthoDB" id="9776727at2"/>
<keyword evidence="6" id="KW-0547">Nucleotide-binding</keyword>
<dbReference type="InterPro" id="IPR004358">
    <property type="entry name" value="Sig_transdc_His_kin-like_C"/>
</dbReference>
<keyword evidence="9" id="KW-0902">Two-component regulatory system</keyword>
<feature type="transmembrane region" description="Helical" evidence="11">
    <location>
        <begin position="211"/>
        <end position="232"/>
    </location>
</feature>
<keyword evidence="4" id="KW-0597">Phosphoprotein</keyword>
<dbReference type="CDD" id="cd00075">
    <property type="entry name" value="HATPase"/>
    <property type="match status" value="1"/>
</dbReference>
<feature type="transmembrane region" description="Helical" evidence="11">
    <location>
        <begin position="357"/>
        <end position="380"/>
    </location>
</feature>
<dbReference type="Pfam" id="PF00512">
    <property type="entry name" value="HisKA"/>
    <property type="match status" value="1"/>
</dbReference>
<evidence type="ECO:0000256" key="8">
    <source>
        <dbReference type="ARBA" id="ARBA00022840"/>
    </source>
</evidence>
<gene>
    <name evidence="14" type="ORF">BCY91_14455</name>
</gene>
<dbReference type="EC" id="2.7.13.3" evidence="3"/>
<dbReference type="Gene3D" id="6.10.340.10">
    <property type="match status" value="1"/>
</dbReference>
<evidence type="ECO:0000256" key="2">
    <source>
        <dbReference type="ARBA" id="ARBA00004370"/>
    </source>
</evidence>
<evidence type="ECO:0000313" key="15">
    <source>
        <dbReference type="Proteomes" id="UP000283433"/>
    </source>
</evidence>
<feature type="transmembrane region" description="Helical" evidence="11">
    <location>
        <begin position="445"/>
        <end position="468"/>
    </location>
</feature>
<dbReference type="PRINTS" id="PR00344">
    <property type="entry name" value="BCTRLSENSOR"/>
</dbReference>
<feature type="domain" description="HAMP" evidence="13">
    <location>
        <begin position="952"/>
        <end position="1004"/>
    </location>
</feature>
<dbReference type="SMART" id="SM00388">
    <property type="entry name" value="HisKA"/>
    <property type="match status" value="1"/>
</dbReference>
<comment type="caution">
    <text evidence="14">The sequence shown here is derived from an EMBL/GenBank/DDBJ whole genome shotgun (WGS) entry which is preliminary data.</text>
</comment>
<dbReference type="GO" id="GO:0000155">
    <property type="term" value="F:phosphorelay sensor kinase activity"/>
    <property type="evidence" value="ECO:0007669"/>
    <property type="project" value="InterPro"/>
</dbReference>
<dbReference type="SUPFAM" id="SSF158472">
    <property type="entry name" value="HAMP domain-like"/>
    <property type="match status" value="1"/>
</dbReference>
<evidence type="ECO:0000256" key="9">
    <source>
        <dbReference type="ARBA" id="ARBA00023012"/>
    </source>
</evidence>
<sequence>MKTSTKIRWLLFLVTLGLFATSLTARWASTQLIKLYDIADDISDRLAQKEKEVYRFLAQVQVGKLKDVVKDPQKASKILNHFSDRDIFFQIYQNNHLVFWSDAVISASNPKQFKEGASFENYSTASYEVIKKTDGDVVALFFIPIKSQLPFRNQYLNNDDSKDFVIRNAQIEIAGINDANVIDIKNKDGKYLFSIKKASQEYQIPYTGIEILMWAFGMFTLLLLINSVCKYYADSGYPLLAWLGLGIVLVILRYLGLAYHFPPALYSLHLFNPALFASNFYFPSFADLLLNVFFLLWFVAFAYSYKNRLFKPIKNKFIGLCIFIYSAFFIALLSFVYSDVFFGLVFNSNINFKVSNLINLNYLSFLGIFAVMVALLCYYLMIDLLVNLTVYIELTLKTKKIALLVLLLTFIAFTLSFHQSSVFYVLVFSLILISIKVNYQPSSDAFLPAIVLIAFIFATIVSLKLNAYETFKQQEIKKTLLLKISGDEDPNASIAFNELEKNIITDLYLSNLLTGKSENNTRLNAHISKYYLTDYLSKFDYKAYLYNQTDSLVSAGQQVDILKFKQQVENSALKVSNYFYKLNNTFGYQSYFAIIPIKKSGVHEGTLVLELNSKRLSENGAFPQLMQNGNVNQNAALSGYSYAFYQNRKLVSQNGFFIYDLINPFGQSALKKFMVLNKNGFEHLIYKPTTNTTVVVTSEASTFWRELASLSFFFIIFFVFALLVSSYKWLFIGFGSYTLNFGRLRRKILATNNKILYKTRIQVALVLAVVSSSLIIGIITFSYISIQYKQQQEDFIKSRIRTISDAFEDSVFSNSDYFTPQTGIEAFEQFSKLYNTDLNFYDVNGRLIYSTQYKIYAVGLAADRMNPTAYLNLKIKQKSEFIQDEAINQLKFTSAYMPIKNKKNNVIAYLGLPYFANQDDYNQKIGTFLNLLINIYVLVFVVIGFFAFVVANQITSPLSLIQESFSQARAGWHNTPIRWKRDDEIGSLIAEYNAMLEALEENANKLAQNERETAWREMAKQVAHEIKNPLTPLRLGIQMLDRAWREKDEQFDAKFQKFSKSFLEQIDSLSRIASEFSNFAKMPELKLERVNLLEVINKAIEVFSQMEHIQINCDEAALSNCFIRADKDQLLRSFNNLLKNAIEAVADGKDGIINISGQQGNGKVEIRLSDNGSGIPVNSRSNIFVPNFTTKSSGTGLGLAFVKQAIQNINGNIYFTTEIDVGTTFYITLPVVS</sequence>
<evidence type="ECO:0000259" key="13">
    <source>
        <dbReference type="PROSITE" id="PS50885"/>
    </source>
</evidence>
<dbReference type="InterPro" id="IPR003594">
    <property type="entry name" value="HATPase_dom"/>
</dbReference>
<evidence type="ECO:0000313" key="14">
    <source>
        <dbReference type="EMBL" id="RKD19070.1"/>
    </source>
</evidence>
<protein>
    <recommendedName>
        <fullName evidence="3">histidine kinase</fullName>
        <ecNumber evidence="3">2.7.13.3</ecNumber>
    </recommendedName>
</protein>
<dbReference type="PANTHER" id="PTHR43065">
    <property type="entry name" value="SENSOR HISTIDINE KINASE"/>
    <property type="match status" value="1"/>
</dbReference>
<feature type="transmembrane region" description="Helical" evidence="11">
    <location>
        <begin position="401"/>
        <end position="433"/>
    </location>
</feature>
<dbReference type="SUPFAM" id="SSF47384">
    <property type="entry name" value="Homodimeric domain of signal transducing histidine kinase"/>
    <property type="match status" value="1"/>
</dbReference>
<dbReference type="GO" id="GO:0016020">
    <property type="term" value="C:membrane"/>
    <property type="evidence" value="ECO:0007669"/>
    <property type="project" value="UniProtKB-SubCell"/>
</dbReference>
<organism evidence="14 15">
    <name type="scientific">Pelobium manganitolerans</name>
    <dbReference type="NCBI Taxonomy" id="1842495"/>
    <lineage>
        <taxon>Bacteria</taxon>
        <taxon>Pseudomonadati</taxon>
        <taxon>Bacteroidota</taxon>
        <taxon>Sphingobacteriia</taxon>
        <taxon>Sphingobacteriales</taxon>
        <taxon>Sphingobacteriaceae</taxon>
        <taxon>Pelobium</taxon>
    </lineage>
</organism>
<feature type="domain" description="Histidine kinase" evidence="12">
    <location>
        <begin position="1021"/>
        <end position="1233"/>
    </location>
</feature>
<comment type="catalytic activity">
    <reaction evidence="1">
        <text>ATP + protein L-histidine = ADP + protein N-phospho-L-histidine.</text>
        <dbReference type="EC" id="2.7.13.3"/>
    </reaction>
</comment>
<dbReference type="Gene3D" id="3.30.565.10">
    <property type="entry name" value="Histidine kinase-like ATPase, C-terminal domain"/>
    <property type="match status" value="1"/>
</dbReference>
<dbReference type="PANTHER" id="PTHR43065:SF46">
    <property type="entry name" value="C4-DICARBOXYLATE TRANSPORT SENSOR PROTEIN DCTB"/>
    <property type="match status" value="1"/>
</dbReference>
<feature type="transmembrane region" description="Helical" evidence="11">
    <location>
        <begin position="317"/>
        <end position="337"/>
    </location>
</feature>
<evidence type="ECO:0000256" key="6">
    <source>
        <dbReference type="ARBA" id="ARBA00022741"/>
    </source>
</evidence>
<keyword evidence="15" id="KW-1185">Reference proteome</keyword>
<name>A0A419SA17_9SPHI</name>
<keyword evidence="11" id="KW-1133">Transmembrane helix</keyword>
<proteinExistence type="predicted"/>
<evidence type="ECO:0000256" key="4">
    <source>
        <dbReference type="ARBA" id="ARBA00022553"/>
    </source>
</evidence>
<dbReference type="Pfam" id="PF02518">
    <property type="entry name" value="HATPase_c"/>
    <property type="match status" value="1"/>
</dbReference>
<dbReference type="AlphaFoldDB" id="A0A419SA17"/>
<keyword evidence="8" id="KW-0067">ATP-binding</keyword>
<keyword evidence="10" id="KW-0175">Coiled coil</keyword>
<feature type="transmembrane region" description="Helical" evidence="11">
    <location>
        <begin position="761"/>
        <end position="784"/>
    </location>
</feature>
<keyword evidence="11" id="KW-0472">Membrane</keyword>
<feature type="transmembrane region" description="Helical" evidence="11">
    <location>
        <begin position="707"/>
        <end position="730"/>
    </location>
</feature>
<dbReference type="SUPFAM" id="SSF55874">
    <property type="entry name" value="ATPase domain of HSP90 chaperone/DNA topoisomerase II/histidine kinase"/>
    <property type="match status" value="1"/>
</dbReference>
<dbReference type="PROSITE" id="PS50885">
    <property type="entry name" value="HAMP"/>
    <property type="match status" value="1"/>
</dbReference>
<evidence type="ECO:0000256" key="5">
    <source>
        <dbReference type="ARBA" id="ARBA00022679"/>
    </source>
</evidence>
<evidence type="ECO:0000256" key="11">
    <source>
        <dbReference type="SAM" id="Phobius"/>
    </source>
</evidence>
<feature type="transmembrane region" description="Helical" evidence="11">
    <location>
        <begin position="281"/>
        <end position="305"/>
    </location>
</feature>
<evidence type="ECO:0000256" key="3">
    <source>
        <dbReference type="ARBA" id="ARBA00012438"/>
    </source>
</evidence>
<dbReference type="CDD" id="cd00082">
    <property type="entry name" value="HisKA"/>
    <property type="match status" value="1"/>
</dbReference>
<reference evidence="14 15" key="1">
    <citation type="submission" date="2016-07" db="EMBL/GenBank/DDBJ databases">
        <title>Genome of Pelobium manganitolerans.</title>
        <authorList>
            <person name="Wu S."/>
            <person name="Wang G."/>
        </authorList>
    </citation>
    <scope>NUCLEOTIDE SEQUENCE [LARGE SCALE GENOMIC DNA]</scope>
    <source>
        <strain evidence="14 15">YS-25</strain>
    </source>
</reference>